<dbReference type="InterPro" id="IPR014825">
    <property type="entry name" value="DNA_alkylation"/>
</dbReference>
<comment type="caution">
    <text evidence="1">The sequence shown here is derived from an EMBL/GenBank/DDBJ whole genome shotgun (WGS) entry which is preliminary data.</text>
</comment>
<organism evidence="1 2">
    <name type="scientific">Candidatus Mediterraneibacter stercoravium</name>
    <dbReference type="NCBI Taxonomy" id="2838685"/>
    <lineage>
        <taxon>Bacteria</taxon>
        <taxon>Bacillati</taxon>
        <taxon>Bacillota</taxon>
        <taxon>Clostridia</taxon>
        <taxon>Lachnospirales</taxon>
        <taxon>Lachnospiraceae</taxon>
        <taxon>Mediterraneibacter</taxon>
    </lineage>
</organism>
<dbReference type="InterPro" id="IPR016024">
    <property type="entry name" value="ARM-type_fold"/>
</dbReference>
<dbReference type="Proteomes" id="UP000824116">
    <property type="component" value="Unassembled WGS sequence"/>
</dbReference>
<evidence type="ECO:0000313" key="1">
    <source>
        <dbReference type="EMBL" id="HIZ73777.1"/>
    </source>
</evidence>
<dbReference type="SUPFAM" id="SSF48371">
    <property type="entry name" value="ARM repeat"/>
    <property type="match status" value="1"/>
</dbReference>
<sequence length="233" mass="28111">MTAEEIRERLRSLSEEDYKEFNRKLIPGVEHVMGIRLPAMRKLAREAAKEDFRSYLKEAREKIGQDSFHEEIMMQGLILGYAKMERDERSGYLDEFVPKIRNWAVCDSCVTGYKFMEKDSQYWFDYLRKFADSREEFELRFMIVAMMSHFVDADHIDEILEYCGRIRHDGYYTKMGVAWTVQVCYVKFPEKTRRFLEHDSMDDFTHNKAIQKIRESYRVSREEKEELNLLKRK</sequence>
<dbReference type="Pfam" id="PF08713">
    <property type="entry name" value="DNA_alkylation"/>
    <property type="match status" value="1"/>
</dbReference>
<dbReference type="Gene3D" id="1.25.10.90">
    <property type="match status" value="1"/>
</dbReference>
<gene>
    <name evidence="1" type="ORF">H9723_00835</name>
</gene>
<reference evidence="1" key="1">
    <citation type="journal article" date="2021" name="PeerJ">
        <title>Extensive microbial diversity within the chicken gut microbiome revealed by metagenomics and culture.</title>
        <authorList>
            <person name="Gilroy R."/>
            <person name="Ravi A."/>
            <person name="Getino M."/>
            <person name="Pursley I."/>
            <person name="Horton D.L."/>
            <person name="Alikhan N.F."/>
            <person name="Baker D."/>
            <person name="Gharbi K."/>
            <person name="Hall N."/>
            <person name="Watson M."/>
            <person name="Adriaenssens E.M."/>
            <person name="Foster-Nyarko E."/>
            <person name="Jarju S."/>
            <person name="Secka A."/>
            <person name="Antonio M."/>
            <person name="Oren A."/>
            <person name="Chaudhuri R.R."/>
            <person name="La Ragione R."/>
            <person name="Hildebrand F."/>
            <person name="Pallen M.J."/>
        </authorList>
    </citation>
    <scope>NUCLEOTIDE SEQUENCE</scope>
    <source>
        <strain evidence="1">CHK196-3914</strain>
    </source>
</reference>
<protein>
    <submittedName>
        <fullName evidence="1">DNA alkylation repair protein</fullName>
    </submittedName>
</protein>
<evidence type="ECO:0000313" key="2">
    <source>
        <dbReference type="Proteomes" id="UP000824116"/>
    </source>
</evidence>
<name>A0A9D2K0U1_9FIRM</name>
<dbReference type="PANTHER" id="PTHR34070">
    <property type="entry name" value="ARMADILLO-TYPE FOLD"/>
    <property type="match status" value="1"/>
</dbReference>
<proteinExistence type="predicted"/>
<dbReference type="AlphaFoldDB" id="A0A9D2K0U1"/>
<reference evidence="1" key="2">
    <citation type="submission" date="2021-04" db="EMBL/GenBank/DDBJ databases">
        <authorList>
            <person name="Gilroy R."/>
        </authorList>
    </citation>
    <scope>NUCLEOTIDE SEQUENCE</scope>
    <source>
        <strain evidence="1">CHK196-3914</strain>
    </source>
</reference>
<dbReference type="CDD" id="cd06561">
    <property type="entry name" value="AlkD_like"/>
    <property type="match status" value="1"/>
</dbReference>
<dbReference type="PANTHER" id="PTHR34070:SF1">
    <property type="entry name" value="DNA ALKYLATION REPAIR PROTEIN"/>
    <property type="match status" value="1"/>
</dbReference>
<accession>A0A9D2K0U1</accession>
<dbReference type="EMBL" id="DXAY01000018">
    <property type="protein sequence ID" value="HIZ73777.1"/>
    <property type="molecule type" value="Genomic_DNA"/>
</dbReference>